<dbReference type="AlphaFoldDB" id="G2RAW4"/>
<feature type="region of interest" description="Disordered" evidence="1">
    <location>
        <begin position="266"/>
        <end position="325"/>
    </location>
</feature>
<keyword evidence="3" id="KW-1185">Reference proteome</keyword>
<feature type="region of interest" description="Disordered" evidence="1">
    <location>
        <begin position="1"/>
        <end position="124"/>
    </location>
</feature>
<dbReference type="RefSeq" id="XP_003655275.1">
    <property type="nucleotide sequence ID" value="XM_003655227.1"/>
</dbReference>
<dbReference type="EMBL" id="CP003012">
    <property type="protein sequence ID" value="AEO68939.1"/>
    <property type="molecule type" value="Genomic_DNA"/>
</dbReference>
<organism evidence="2 3">
    <name type="scientific">Thermothielavioides terrestris (strain ATCC 38088 / NRRL 8126)</name>
    <name type="common">Thielavia terrestris</name>
    <dbReference type="NCBI Taxonomy" id="578455"/>
    <lineage>
        <taxon>Eukaryota</taxon>
        <taxon>Fungi</taxon>
        <taxon>Dikarya</taxon>
        <taxon>Ascomycota</taxon>
        <taxon>Pezizomycotina</taxon>
        <taxon>Sordariomycetes</taxon>
        <taxon>Sordariomycetidae</taxon>
        <taxon>Sordariales</taxon>
        <taxon>Chaetomiaceae</taxon>
        <taxon>Thermothielavioides</taxon>
        <taxon>Thermothielavioides terrestris</taxon>
    </lineage>
</organism>
<dbReference type="KEGG" id="ttt:THITE_2118797"/>
<evidence type="ECO:0000256" key="1">
    <source>
        <dbReference type="SAM" id="MobiDB-lite"/>
    </source>
</evidence>
<dbReference type="eggNOG" id="ENOG502RZBG">
    <property type="taxonomic scope" value="Eukaryota"/>
</dbReference>
<name>G2RAW4_THETT</name>
<reference evidence="2 3" key="1">
    <citation type="journal article" date="2011" name="Nat. Biotechnol.">
        <title>Comparative genomic analysis of the thermophilic biomass-degrading fungi Myceliophthora thermophila and Thielavia terrestris.</title>
        <authorList>
            <person name="Berka R.M."/>
            <person name="Grigoriev I.V."/>
            <person name="Otillar R."/>
            <person name="Salamov A."/>
            <person name="Grimwood J."/>
            <person name="Reid I."/>
            <person name="Ishmael N."/>
            <person name="John T."/>
            <person name="Darmond C."/>
            <person name="Moisan M.-C."/>
            <person name="Henrissat B."/>
            <person name="Coutinho P.M."/>
            <person name="Lombard V."/>
            <person name="Natvig D.O."/>
            <person name="Lindquist E."/>
            <person name="Schmutz J."/>
            <person name="Lucas S."/>
            <person name="Harris P."/>
            <person name="Powlowski J."/>
            <person name="Bellemare A."/>
            <person name="Taylor D."/>
            <person name="Butler G."/>
            <person name="de Vries R.P."/>
            <person name="Allijn I.E."/>
            <person name="van den Brink J."/>
            <person name="Ushinsky S."/>
            <person name="Storms R."/>
            <person name="Powell A.J."/>
            <person name="Paulsen I.T."/>
            <person name="Elbourne L.D.H."/>
            <person name="Baker S.E."/>
            <person name="Magnuson J."/>
            <person name="LaBoissiere S."/>
            <person name="Clutterbuck A.J."/>
            <person name="Martinez D."/>
            <person name="Wogulis M."/>
            <person name="de Leon A.L."/>
            <person name="Rey M.W."/>
            <person name="Tsang A."/>
        </authorList>
    </citation>
    <scope>NUCLEOTIDE SEQUENCE [LARGE SCALE GENOMIC DNA]</scope>
    <source>
        <strain evidence="3">ATCC 38088 / NRRL 8126</strain>
    </source>
</reference>
<dbReference type="STRING" id="578455.G2RAW4"/>
<feature type="compositionally biased region" description="Polar residues" evidence="1">
    <location>
        <begin position="281"/>
        <end position="300"/>
    </location>
</feature>
<sequence length="496" mass="51826">MAPSPAPHDRPSYGSDLPPPATTSSPTTQRTAAAPPPPPPATAAPGNASAPPSRSGSGSPKGAGATLSTQKSSPPSASRPKIVVKKEPGSPGLPTGRHRPRKLDLSNNTSIVSPATGRPLTGREGLGIQEVGIACLSPGFVPKDATEQEQLNRSMTVREHQRQIIEARLQQQSAKLGDGPDKDKDGNHGSHFAAKTPGLARKRGAPPGLSIVAPSHEQFANERVIQSAPLGQTFTGRHNPHPLTRHITNQPSNLASTSHIHHVPATQTNNRLPPIADVFGQSLSGHPDSSSHALFASQNRGPLPSPHHPPPQASRPREYKTAEEAQAELAGGRPELMPKLVHYGGHQPPTPPSPPHTQARDQPAHTLGRHSGSKDHLHQPNNLRPPPSLADPLGPSTSTRNLSSSHAAAAPAGGSSSSSSTMKRRRAEYEEGGSPPLGNGARPAPAAPLPYGASSTASAGARRGPFGEGRDSPDTMEAKKEEFLSLCARAWDLFHS</sequence>
<dbReference type="HOGENOM" id="CLU_032395_0_0_1"/>
<dbReference type="Proteomes" id="UP000008181">
    <property type="component" value="Chromosome 4"/>
</dbReference>
<dbReference type="GeneID" id="11519964"/>
<feature type="region of interest" description="Disordered" evidence="1">
    <location>
        <begin position="232"/>
        <end position="251"/>
    </location>
</feature>
<protein>
    <submittedName>
        <fullName evidence="2">Uncharacterized protein</fullName>
    </submittedName>
</protein>
<feature type="region of interest" description="Disordered" evidence="1">
    <location>
        <begin position="338"/>
        <end position="477"/>
    </location>
</feature>
<feature type="compositionally biased region" description="Polar residues" evidence="1">
    <location>
        <begin position="67"/>
        <end position="76"/>
    </location>
</feature>
<feature type="compositionally biased region" description="Low complexity" evidence="1">
    <location>
        <begin position="22"/>
        <end position="33"/>
    </location>
</feature>
<evidence type="ECO:0000313" key="2">
    <source>
        <dbReference type="EMBL" id="AEO68939.1"/>
    </source>
</evidence>
<feature type="region of interest" description="Disordered" evidence="1">
    <location>
        <begin position="173"/>
        <end position="212"/>
    </location>
</feature>
<proteinExistence type="predicted"/>
<feature type="compositionally biased region" description="Low complexity" evidence="1">
    <location>
        <begin position="403"/>
        <end position="420"/>
    </location>
</feature>
<feature type="compositionally biased region" description="Low complexity" evidence="1">
    <location>
        <begin position="43"/>
        <end position="66"/>
    </location>
</feature>
<feature type="compositionally biased region" description="Basic and acidic residues" evidence="1">
    <location>
        <begin position="468"/>
        <end position="477"/>
    </location>
</feature>
<feature type="compositionally biased region" description="Basic and acidic residues" evidence="1">
    <location>
        <begin position="178"/>
        <end position="188"/>
    </location>
</feature>
<dbReference type="OrthoDB" id="4463286at2759"/>
<accession>G2RAW4</accession>
<evidence type="ECO:0000313" key="3">
    <source>
        <dbReference type="Proteomes" id="UP000008181"/>
    </source>
</evidence>
<feature type="compositionally biased region" description="Pro residues" evidence="1">
    <location>
        <begin position="303"/>
        <end position="313"/>
    </location>
</feature>
<feature type="compositionally biased region" description="Low complexity" evidence="1">
    <location>
        <begin position="452"/>
        <end position="464"/>
    </location>
</feature>
<gene>
    <name evidence="2" type="ORF">THITE_2118797</name>
</gene>